<dbReference type="AlphaFoldDB" id="A0A842I8J5"/>
<evidence type="ECO:0000313" key="2">
    <source>
        <dbReference type="Proteomes" id="UP000555411"/>
    </source>
</evidence>
<dbReference type="EMBL" id="JACLQD010000003">
    <property type="protein sequence ID" value="MBC2836160.1"/>
    <property type="molecule type" value="Genomic_DNA"/>
</dbReference>
<dbReference type="RefSeq" id="WP_185797773.1">
    <property type="nucleotide sequence ID" value="NZ_JACLQD010000003.1"/>
</dbReference>
<accession>A0A842I8J5</accession>
<sequence>MLPRRATLRPVFLVARAACSAPRPAQHARTDALKTVVIFGAKPGSALPAGDAIYAANAAIMDRESEAAGFAEKTVVASALVMAKGLIEGGPNDALYRRKLETVRHCGFDRLVLFADPGGRDLVNRARGLLEGGFAKGTTLYSVAERRALTRRIGGCGYPVTDASFFRQPLPVVARDWVEIQKLRLGWLLGQGHKDARAKYRPSTGLLALLVAIAENGPDAHYVLSGIGLAGRNEFLMGGEITRNKANRADALPKHVQADVILLQKLAGTHRLSTTEPELSPFVMMVKP</sequence>
<dbReference type="Proteomes" id="UP000555411">
    <property type="component" value="Unassembled WGS sequence"/>
</dbReference>
<organism evidence="1 2">
    <name type="scientific">Paragemmobacter straminiformis</name>
    <dbReference type="NCBI Taxonomy" id="2045119"/>
    <lineage>
        <taxon>Bacteria</taxon>
        <taxon>Pseudomonadati</taxon>
        <taxon>Pseudomonadota</taxon>
        <taxon>Alphaproteobacteria</taxon>
        <taxon>Rhodobacterales</taxon>
        <taxon>Paracoccaceae</taxon>
        <taxon>Paragemmobacter</taxon>
    </lineage>
</organism>
<reference evidence="1 2" key="1">
    <citation type="journal article" date="2017" name="Int. J. Syst. Evol. Microbiol.">
        <title>Gemmobacter straminiformis sp. nov., isolated from an artificial fountain.</title>
        <authorList>
            <person name="Kang J.Y."/>
            <person name="Kim M.J."/>
            <person name="Chun J."/>
            <person name="Son K.P."/>
            <person name="Jahng K.Y."/>
        </authorList>
    </citation>
    <scope>NUCLEOTIDE SEQUENCE [LARGE SCALE GENOMIC DNA]</scope>
    <source>
        <strain evidence="1 2">CAM-8</strain>
    </source>
</reference>
<protein>
    <submittedName>
        <fullName evidence="1">Uncharacterized protein</fullName>
    </submittedName>
</protein>
<keyword evidence="2" id="KW-1185">Reference proteome</keyword>
<proteinExistence type="predicted"/>
<evidence type="ECO:0000313" key="1">
    <source>
        <dbReference type="EMBL" id="MBC2836160.1"/>
    </source>
</evidence>
<comment type="caution">
    <text evidence="1">The sequence shown here is derived from an EMBL/GenBank/DDBJ whole genome shotgun (WGS) entry which is preliminary data.</text>
</comment>
<name>A0A842I8J5_9RHOB</name>
<gene>
    <name evidence="1" type="ORF">H7F16_11645</name>
</gene>